<feature type="compositionally biased region" description="Polar residues" evidence="1">
    <location>
        <begin position="930"/>
        <end position="939"/>
    </location>
</feature>
<evidence type="ECO:0000313" key="3">
    <source>
        <dbReference type="EMBL" id="CAE0464483.1"/>
    </source>
</evidence>
<feature type="region of interest" description="Disordered" evidence="1">
    <location>
        <begin position="1"/>
        <end position="164"/>
    </location>
</feature>
<name>A0A7S3Q363_9STRA</name>
<feature type="compositionally biased region" description="Polar residues" evidence="1">
    <location>
        <begin position="1"/>
        <end position="24"/>
    </location>
</feature>
<feature type="compositionally biased region" description="Basic and acidic residues" evidence="1">
    <location>
        <begin position="124"/>
        <end position="133"/>
    </location>
</feature>
<evidence type="ECO:0000259" key="2">
    <source>
        <dbReference type="Pfam" id="PF20710"/>
    </source>
</evidence>
<feature type="region of interest" description="Disordered" evidence="1">
    <location>
        <begin position="680"/>
        <end position="716"/>
    </location>
</feature>
<dbReference type="InterPro" id="IPR049227">
    <property type="entry name" value="DUF6824"/>
</dbReference>
<gene>
    <name evidence="3" type="ORF">CDEB00056_LOCUS9324</name>
</gene>
<feature type="region of interest" description="Disordered" evidence="1">
    <location>
        <begin position="460"/>
        <end position="482"/>
    </location>
</feature>
<feature type="compositionally biased region" description="Low complexity" evidence="1">
    <location>
        <begin position="268"/>
        <end position="283"/>
    </location>
</feature>
<feature type="compositionally biased region" description="Low complexity" evidence="1">
    <location>
        <begin position="465"/>
        <end position="474"/>
    </location>
</feature>
<feature type="compositionally biased region" description="Basic and acidic residues" evidence="1">
    <location>
        <begin position="30"/>
        <end position="52"/>
    </location>
</feature>
<dbReference type="EMBL" id="HBIO01011973">
    <property type="protein sequence ID" value="CAE0464483.1"/>
    <property type="molecule type" value="Transcribed_RNA"/>
</dbReference>
<feature type="compositionally biased region" description="Basic and acidic residues" evidence="1">
    <location>
        <begin position="940"/>
        <end position="961"/>
    </location>
</feature>
<feature type="compositionally biased region" description="Acidic residues" evidence="1">
    <location>
        <begin position="691"/>
        <end position="701"/>
    </location>
</feature>
<dbReference type="Pfam" id="PF20710">
    <property type="entry name" value="DUF6824"/>
    <property type="match status" value="2"/>
</dbReference>
<accession>A0A7S3Q363</accession>
<feature type="compositionally biased region" description="Low complexity" evidence="1">
    <location>
        <begin position="60"/>
        <end position="123"/>
    </location>
</feature>
<protein>
    <recommendedName>
        <fullName evidence="2">DUF6824 domain-containing protein</fullName>
    </recommendedName>
</protein>
<proteinExistence type="predicted"/>
<sequence length="983" mass="104820">MSGPSSESAALSLLNMTKGSSGDPKSTLGIKREPEPSKGEDGNGKNGKEREQIAAPPPSGTNTTGTVKGGKTTTAAAATTNNTTTNNNNNTSDSNNSNSSSNSNSNSNNNKATKTNKTTTTTKSNKDKLDRPRPSISSNFSIPHPPGTISNPHAHDILSGRGNGANQHPGNIFFRKLVTQFKTRYVLSEAANKKQLTRQVLGILQSRDPPARFVKQDSSNELWYELDRDHALKKTAQALRERAPELKKKVGLGLIEEVSKGANGNGNGNSSTSGKATSKSGTVGSLLSKTSLEVVAATQSQELLSHMGQHQQGIQPNIAHQSGAPLPSHHMTNVGVGGIVYPRSHTLHSRQSHAHSHAHVHGVVHGGLHGHPSHLQHPHPSLQQHGHNLLRPNFMTPGLNPNLHLLLNPHVARNGTGASIDMSSVSGPSASAETGDVDVDAIMNSGSMNKAVSIIGAAAGKDKASSSSSKTQAASGGGASSFTPNSQAVAQLQEMSKAAATINQPPQVKDLVLPFAFNYKTVSILSSIEPKVEEDDNGNDEKEKKDGNDEAGNKKKLSNMNAQDQETLTNVVTVASNSTNCDLTALYLIVRMSVKAFQSFGTTGSASSNANFSESTPIIPKPGDVLVDGIANPNHPGNLQLADFIQGYRPEYLIATSEQIKKDVQKQVHACIISNQGSMLRRQGPTKVPVDAEDNDNDDDSTNTNANGKRNKNKKNDDNWVRLTIPETYLVIRSLLDQACAYILNPSINDVLFDGDLRSKSSPGTVFFMEIVKKCKPMYITSAPEKRKQYAAEIVGFATSRPARFLGYIPHMGMWTPLSFEDAIQKTTEAIVGGKANAHVSVKTNLNVKCADSVNKGRGKKRESIIVAETLANTMTTAESETTDEMPMIQKSVSVGSHKKSKIDKESGSGSGSDSDSDSGNKKTDATIPQDETVSPNQSKVKEKDEKEKDKKGKATDKETVDELMQAASHAMRGPALRSSNGN</sequence>
<feature type="region of interest" description="Disordered" evidence="1">
    <location>
        <begin position="531"/>
        <end position="562"/>
    </location>
</feature>
<organism evidence="3">
    <name type="scientific">Chaetoceros debilis</name>
    <dbReference type="NCBI Taxonomy" id="122233"/>
    <lineage>
        <taxon>Eukaryota</taxon>
        <taxon>Sar</taxon>
        <taxon>Stramenopiles</taxon>
        <taxon>Ochrophyta</taxon>
        <taxon>Bacillariophyta</taxon>
        <taxon>Coscinodiscophyceae</taxon>
        <taxon>Chaetocerotophycidae</taxon>
        <taxon>Chaetocerotales</taxon>
        <taxon>Chaetocerotaceae</taxon>
        <taxon>Chaetoceros</taxon>
    </lineage>
</organism>
<feature type="region of interest" description="Disordered" evidence="1">
    <location>
        <begin position="259"/>
        <end position="283"/>
    </location>
</feature>
<evidence type="ECO:0000256" key="1">
    <source>
        <dbReference type="SAM" id="MobiDB-lite"/>
    </source>
</evidence>
<dbReference type="PANTHER" id="PTHR42264:SF3">
    <property type="entry name" value="F-BOX DOMAIN-CONTAINING PROTEIN-RELATED"/>
    <property type="match status" value="1"/>
</dbReference>
<feature type="domain" description="DUF6824" evidence="2">
    <location>
        <begin position="156"/>
        <end position="241"/>
    </location>
</feature>
<reference evidence="3" key="1">
    <citation type="submission" date="2021-01" db="EMBL/GenBank/DDBJ databases">
        <authorList>
            <person name="Corre E."/>
            <person name="Pelletier E."/>
            <person name="Niang G."/>
            <person name="Scheremetjew M."/>
            <person name="Finn R."/>
            <person name="Kale V."/>
            <person name="Holt S."/>
            <person name="Cochrane G."/>
            <person name="Meng A."/>
            <person name="Brown T."/>
            <person name="Cohen L."/>
        </authorList>
    </citation>
    <scope>NUCLEOTIDE SEQUENCE</scope>
    <source>
        <strain evidence="3">MM31A-1</strain>
    </source>
</reference>
<feature type="domain" description="DUF6824" evidence="2">
    <location>
        <begin position="750"/>
        <end position="831"/>
    </location>
</feature>
<dbReference type="AlphaFoldDB" id="A0A7S3Q363"/>
<feature type="compositionally biased region" description="Basic and acidic residues" evidence="1">
    <location>
        <begin position="539"/>
        <end position="553"/>
    </location>
</feature>
<feature type="region of interest" description="Disordered" evidence="1">
    <location>
        <begin position="877"/>
        <end position="983"/>
    </location>
</feature>
<dbReference type="PANTHER" id="PTHR42264">
    <property type="entry name" value="EPHRIN_REC_LIKE DOMAIN-CONTAINING PROTEIN"/>
    <property type="match status" value="1"/>
</dbReference>